<feature type="compositionally biased region" description="Polar residues" evidence="2">
    <location>
        <begin position="67"/>
        <end position="84"/>
    </location>
</feature>
<evidence type="ECO:0000256" key="1">
    <source>
        <dbReference type="SAM" id="Coils"/>
    </source>
</evidence>
<dbReference type="Proteomes" id="UP000266643">
    <property type="component" value="Unassembled WGS sequence"/>
</dbReference>
<feature type="region of interest" description="Disordered" evidence="2">
    <location>
        <begin position="332"/>
        <end position="384"/>
    </location>
</feature>
<feature type="coiled-coil region" evidence="1">
    <location>
        <begin position="13"/>
        <end position="47"/>
    </location>
</feature>
<keyword evidence="1" id="KW-0175">Coiled coil</keyword>
<organism evidence="3 4">
    <name type="scientific">Aphanomyces astaci</name>
    <name type="common">Crayfish plague agent</name>
    <dbReference type="NCBI Taxonomy" id="112090"/>
    <lineage>
        <taxon>Eukaryota</taxon>
        <taxon>Sar</taxon>
        <taxon>Stramenopiles</taxon>
        <taxon>Oomycota</taxon>
        <taxon>Saprolegniomycetes</taxon>
        <taxon>Saprolegniales</taxon>
        <taxon>Verrucalvaceae</taxon>
        <taxon>Aphanomyces</taxon>
    </lineage>
</organism>
<dbReference type="AlphaFoldDB" id="A0A397ECI3"/>
<sequence length="384" mass="43189">MDVPYLMAPREFLERVDTTLSRLDEALDKMQRRMDTVERKIDTLPNRLWSGHADDLGKPKPQHQHQHPSSTSFIPFASNTSQTRLHGAPDGALPTKQRDLSTASNRVQISQARGVMKKLVEIAVEQHLVASAVHAEEMPGFKSIAVFDHAYTVLSTPAALAHLSDMLAPDRAAIYPYRHVYELLIKDRHKVGVDALGRACPLDVCEMVPWQFPSTTSLVMWMHWFKGDPAHDIGPFRHLRSRDVDQSANDRRPRKLLSSARVLMEKLVDVALDAKLVMSVEDLDDMDEGSLEGVFHETFARLMADSGVNSSNHGANKMHKYTYTTVYHMMTPSQRKRPRVDHLDDDDSGDNNHHEGVVEDDDDAEPDTAEPALDAYDPDSMIGE</sequence>
<name>A0A397ECI3_APHAT</name>
<reference evidence="3 4" key="1">
    <citation type="submission" date="2018-08" db="EMBL/GenBank/DDBJ databases">
        <title>Aphanomyces genome sequencing and annotation.</title>
        <authorList>
            <person name="Minardi D."/>
            <person name="Oidtmann B."/>
            <person name="Van Der Giezen M."/>
            <person name="Studholme D.J."/>
        </authorList>
    </citation>
    <scope>NUCLEOTIDE SEQUENCE [LARGE SCALE GENOMIC DNA]</scope>
    <source>
        <strain evidence="3 4">D2</strain>
    </source>
</reference>
<gene>
    <name evidence="3" type="ORF">DYB30_008035</name>
</gene>
<dbReference type="EMBL" id="QUTD01000512">
    <property type="protein sequence ID" value="RHY79346.1"/>
    <property type="molecule type" value="Genomic_DNA"/>
</dbReference>
<dbReference type="VEuPathDB" id="FungiDB:H257_02870"/>
<feature type="region of interest" description="Disordered" evidence="2">
    <location>
        <begin position="48"/>
        <end position="105"/>
    </location>
</feature>
<evidence type="ECO:0000256" key="2">
    <source>
        <dbReference type="SAM" id="MobiDB-lite"/>
    </source>
</evidence>
<evidence type="ECO:0000313" key="4">
    <source>
        <dbReference type="Proteomes" id="UP000266643"/>
    </source>
</evidence>
<evidence type="ECO:0000313" key="3">
    <source>
        <dbReference type="EMBL" id="RHY79346.1"/>
    </source>
</evidence>
<comment type="caution">
    <text evidence="3">The sequence shown here is derived from an EMBL/GenBank/DDBJ whole genome shotgun (WGS) entry which is preliminary data.</text>
</comment>
<dbReference type="VEuPathDB" id="FungiDB:H257_02871"/>
<accession>A0A397ECI3</accession>
<feature type="compositionally biased region" description="Acidic residues" evidence="2">
    <location>
        <begin position="358"/>
        <end position="368"/>
    </location>
</feature>
<protein>
    <submittedName>
        <fullName evidence="3">Uncharacterized protein</fullName>
    </submittedName>
</protein>
<proteinExistence type="predicted"/>